<feature type="transmembrane region" description="Helical" evidence="1">
    <location>
        <begin position="338"/>
        <end position="357"/>
    </location>
</feature>
<dbReference type="PROSITE" id="PS50887">
    <property type="entry name" value="GGDEF"/>
    <property type="match status" value="1"/>
</dbReference>
<dbReference type="RefSeq" id="WP_408624249.1">
    <property type="nucleotide sequence ID" value="NZ_JBEQCT010000006.1"/>
</dbReference>
<dbReference type="InterPro" id="IPR011622">
    <property type="entry name" value="7TMR_DISM_rcpt_extracell_dom2"/>
</dbReference>
<dbReference type="Gene3D" id="3.30.70.270">
    <property type="match status" value="1"/>
</dbReference>
<evidence type="ECO:0000313" key="3">
    <source>
        <dbReference type="EMBL" id="MFM2485990.1"/>
    </source>
</evidence>
<dbReference type="InterPro" id="IPR029787">
    <property type="entry name" value="Nucleotide_cyclase"/>
</dbReference>
<gene>
    <name evidence="3" type="ORF">ABUE30_13140</name>
</gene>
<dbReference type="InterPro" id="IPR043128">
    <property type="entry name" value="Rev_trsase/Diguanyl_cyclase"/>
</dbReference>
<evidence type="ECO:0000313" key="4">
    <source>
        <dbReference type="Proteomes" id="UP001629953"/>
    </source>
</evidence>
<dbReference type="PANTHER" id="PTHR46663">
    <property type="entry name" value="DIGUANYLATE CYCLASE DGCT-RELATED"/>
    <property type="match status" value="1"/>
</dbReference>
<keyword evidence="1" id="KW-1133">Transmembrane helix</keyword>
<protein>
    <submittedName>
        <fullName evidence="3">Diguanylate cyclase</fullName>
        <ecNumber evidence="3">2.7.7.65</ecNumber>
    </submittedName>
</protein>
<sequence length="613" mass="68819">MNGQLRQFGRWEWQLFIGILLFGFTHIAQAQRLVIDPAQNQILDEHFEVLNDPSRTLTLKQVMSQPDNFHPSDDHRINLGYTQQAVWLKVSLYSASDLRRILMFRYPYLDRIDCYIIEGNQVLSHQYSGFTIPPAERSIEDIHPTFLLSLKAGHTQSVYLRIIANGAMALNSTLFVPKLFHQSSEQMLFAQTLFIGMALALTIYNLFLGIVLRRLPLLLYAGFISSFAVATMAANGVGGLYLWPLLGPIINHIVPTGFSIAVVWALLFARHFLNLQEIVPRFNKVHQWVTYLCLVMALSTIILPVQIGVQIMSLLGTSMAAFLILCGYIGIRHKVPAARYYLAAWLFLLIGSAMVSIRNTGLIPSNFITVYGMQIGSTIEMLLLSFGLATHFNELKKQKEYSQTALLNTLKMQEHLLEQRVSERTQELALVNAKLEVMAIHDPLTQTLNRLGLSKQFDQLKATASVDQPLAILQIDLDGFKQINDQYGHAVGDVLLKVIAKRLQSECRPTDLVARMGGDEFAVICFNIDNRPQLLGFSSRLRDQLAAPIQINSSLQIQVGASIGACLSTIGHFSLDQLLQYADQAMYQIKNSHKGNVALDDRITNLFFNSAEP</sequence>
<keyword evidence="1" id="KW-0812">Transmembrane</keyword>
<feature type="transmembrane region" description="Helical" evidence="1">
    <location>
        <begin position="217"/>
        <end position="243"/>
    </location>
</feature>
<dbReference type="EC" id="2.7.7.65" evidence="3"/>
<keyword evidence="4" id="KW-1185">Reference proteome</keyword>
<evidence type="ECO:0000259" key="2">
    <source>
        <dbReference type="PROSITE" id="PS50887"/>
    </source>
</evidence>
<dbReference type="PANTHER" id="PTHR46663:SF2">
    <property type="entry name" value="GGDEF DOMAIN-CONTAINING PROTEIN"/>
    <property type="match status" value="1"/>
</dbReference>
<dbReference type="Pfam" id="PF07696">
    <property type="entry name" value="7TMR-DISMED2"/>
    <property type="match status" value="1"/>
</dbReference>
<evidence type="ECO:0000256" key="1">
    <source>
        <dbReference type="SAM" id="Phobius"/>
    </source>
</evidence>
<dbReference type="EMBL" id="JBEQCT010000006">
    <property type="protein sequence ID" value="MFM2485990.1"/>
    <property type="molecule type" value="Genomic_DNA"/>
</dbReference>
<dbReference type="InterPro" id="IPR052163">
    <property type="entry name" value="DGC-Regulatory_Protein"/>
</dbReference>
<proteinExistence type="predicted"/>
<feature type="transmembrane region" description="Helical" evidence="1">
    <location>
        <begin position="311"/>
        <end position="331"/>
    </location>
</feature>
<dbReference type="Proteomes" id="UP001629953">
    <property type="component" value="Unassembled WGS sequence"/>
</dbReference>
<dbReference type="NCBIfam" id="TIGR00254">
    <property type="entry name" value="GGDEF"/>
    <property type="match status" value="1"/>
</dbReference>
<dbReference type="CDD" id="cd01949">
    <property type="entry name" value="GGDEF"/>
    <property type="match status" value="1"/>
</dbReference>
<keyword evidence="3" id="KW-0548">Nucleotidyltransferase</keyword>
<name>A0ABW9G8H6_9GAMM</name>
<comment type="caution">
    <text evidence="3">The sequence shown here is derived from an EMBL/GenBank/DDBJ whole genome shotgun (WGS) entry which is preliminary data.</text>
</comment>
<feature type="transmembrane region" description="Helical" evidence="1">
    <location>
        <begin position="369"/>
        <end position="389"/>
    </location>
</feature>
<feature type="transmembrane region" description="Helical" evidence="1">
    <location>
        <begin position="188"/>
        <end position="210"/>
    </location>
</feature>
<reference evidence="3 4" key="1">
    <citation type="journal article" date="2013" name="Int. J. Syst. Evol. Microbiol.">
        <title>Celerinatantimonas yamalensis sp. nov., a cold-adapted diazotrophic bacterium from a cold permafrost brine.</title>
        <authorList>
            <person name="Shcherbakova V."/>
            <person name="Chuvilskaya N."/>
            <person name="Rivkina E."/>
            <person name="Demidov N."/>
            <person name="Uchaeva V."/>
            <person name="Suetin S."/>
            <person name="Suzina N."/>
            <person name="Gilichinsky D."/>
        </authorList>
    </citation>
    <scope>NUCLEOTIDE SEQUENCE [LARGE SCALE GENOMIC DNA]</scope>
    <source>
        <strain evidence="3 4">C7</strain>
    </source>
</reference>
<feature type="transmembrane region" description="Helical" evidence="1">
    <location>
        <begin position="249"/>
        <end position="268"/>
    </location>
</feature>
<dbReference type="SUPFAM" id="SSF55073">
    <property type="entry name" value="Nucleotide cyclase"/>
    <property type="match status" value="1"/>
</dbReference>
<dbReference type="InterPro" id="IPR000160">
    <property type="entry name" value="GGDEF_dom"/>
</dbReference>
<keyword evidence="1" id="KW-0472">Membrane</keyword>
<dbReference type="SMART" id="SM00267">
    <property type="entry name" value="GGDEF"/>
    <property type="match status" value="1"/>
</dbReference>
<accession>A0ABW9G8H6</accession>
<feature type="transmembrane region" description="Helical" evidence="1">
    <location>
        <begin position="288"/>
        <end position="305"/>
    </location>
</feature>
<dbReference type="Gene3D" id="2.60.40.2380">
    <property type="match status" value="1"/>
</dbReference>
<keyword evidence="3" id="KW-0808">Transferase</keyword>
<dbReference type="Pfam" id="PF00990">
    <property type="entry name" value="GGDEF"/>
    <property type="match status" value="1"/>
</dbReference>
<organism evidence="3 4">
    <name type="scientific">Celerinatantimonas yamalensis</name>
    <dbReference type="NCBI Taxonomy" id="559956"/>
    <lineage>
        <taxon>Bacteria</taxon>
        <taxon>Pseudomonadati</taxon>
        <taxon>Pseudomonadota</taxon>
        <taxon>Gammaproteobacteria</taxon>
        <taxon>Celerinatantimonadaceae</taxon>
        <taxon>Celerinatantimonas</taxon>
    </lineage>
</organism>
<dbReference type="InterPro" id="IPR011623">
    <property type="entry name" value="7TMR_DISM_rcpt_extracell_dom1"/>
</dbReference>
<dbReference type="Pfam" id="PF07695">
    <property type="entry name" value="7TMR-DISM_7TM"/>
    <property type="match status" value="1"/>
</dbReference>
<feature type="domain" description="GGDEF" evidence="2">
    <location>
        <begin position="468"/>
        <end position="602"/>
    </location>
</feature>
<dbReference type="GO" id="GO:0052621">
    <property type="term" value="F:diguanylate cyclase activity"/>
    <property type="evidence" value="ECO:0007669"/>
    <property type="project" value="UniProtKB-EC"/>
</dbReference>